<feature type="domain" description="ACT" evidence="9">
    <location>
        <begin position="711"/>
        <end position="794"/>
    </location>
</feature>
<feature type="domain" description="HD" evidence="10">
    <location>
        <begin position="466"/>
        <end position="588"/>
    </location>
</feature>
<keyword evidence="2 8" id="KW-0548">Nucleotidyltransferase</keyword>
<evidence type="ECO:0000256" key="4">
    <source>
        <dbReference type="ARBA" id="ARBA00022801"/>
    </source>
</evidence>
<feature type="domain" description="ACT" evidence="9">
    <location>
        <begin position="821"/>
        <end position="903"/>
    </location>
</feature>
<dbReference type="NCBIfam" id="NF001366">
    <property type="entry name" value="PRK00275.1"/>
    <property type="match status" value="1"/>
</dbReference>
<dbReference type="HAMAP" id="MF_00277">
    <property type="entry name" value="PII_uridylyl_transf"/>
    <property type="match status" value="1"/>
</dbReference>
<comment type="domain">
    <text evidence="8">Has four distinct domains: an N-terminal nucleotidyltransferase (NT) domain responsible for UTase activity, a central HD domain that encodes UR activity, and two C-terminal ACT domains that seem to have a role in glutamine sensing.</text>
</comment>
<dbReference type="CDD" id="cd00077">
    <property type="entry name" value="HDc"/>
    <property type="match status" value="1"/>
</dbReference>
<dbReference type="Pfam" id="PF01966">
    <property type="entry name" value="HD"/>
    <property type="match status" value="1"/>
</dbReference>
<dbReference type="EC" id="3.1.4.-" evidence="8"/>
<dbReference type="Proteomes" id="UP001294570">
    <property type="component" value="Unassembled WGS sequence"/>
</dbReference>
<dbReference type="RefSeq" id="WP_321552203.1">
    <property type="nucleotide sequence ID" value="NZ_JAXIVU010000001.1"/>
</dbReference>
<evidence type="ECO:0000256" key="5">
    <source>
        <dbReference type="ARBA" id="ARBA00022842"/>
    </source>
</evidence>
<dbReference type="SUPFAM" id="SSF81593">
    <property type="entry name" value="Nucleotidyltransferase substrate binding subunit/domain"/>
    <property type="match status" value="1"/>
</dbReference>
<evidence type="ECO:0000256" key="8">
    <source>
        <dbReference type="HAMAP-Rule" id="MF_00277"/>
    </source>
</evidence>
<comment type="catalytic activity">
    <reaction evidence="8">
        <text>[protein-PII]-uridylyl-L-tyrosine + H2O = [protein-PII]-L-tyrosine + UMP + H(+)</text>
        <dbReference type="Rhea" id="RHEA:48600"/>
        <dbReference type="Rhea" id="RHEA-COMP:12147"/>
        <dbReference type="Rhea" id="RHEA-COMP:12148"/>
        <dbReference type="ChEBI" id="CHEBI:15377"/>
        <dbReference type="ChEBI" id="CHEBI:15378"/>
        <dbReference type="ChEBI" id="CHEBI:46858"/>
        <dbReference type="ChEBI" id="CHEBI:57865"/>
        <dbReference type="ChEBI" id="CHEBI:90602"/>
    </reaction>
</comment>
<dbReference type="CDD" id="cd04899">
    <property type="entry name" value="ACT_ACR-UUR-like_2"/>
    <property type="match status" value="1"/>
</dbReference>
<comment type="caution">
    <text evidence="11">The sequence shown here is derived from an EMBL/GenBank/DDBJ whole genome shotgun (WGS) entry which is preliminary data.</text>
</comment>
<comment type="catalytic activity">
    <reaction evidence="7">
        <text>guanosine 3',5'-bis(diphosphate) + H2O = GDP + diphosphate + H(+)</text>
        <dbReference type="Rhea" id="RHEA:14253"/>
        <dbReference type="ChEBI" id="CHEBI:15377"/>
        <dbReference type="ChEBI" id="CHEBI:15378"/>
        <dbReference type="ChEBI" id="CHEBI:33019"/>
        <dbReference type="ChEBI" id="CHEBI:58189"/>
        <dbReference type="ChEBI" id="CHEBI:77828"/>
        <dbReference type="EC" id="3.1.7.2"/>
    </reaction>
</comment>
<evidence type="ECO:0000259" key="10">
    <source>
        <dbReference type="PROSITE" id="PS51831"/>
    </source>
</evidence>
<dbReference type="Pfam" id="PF08335">
    <property type="entry name" value="GlnD_UR_UTase"/>
    <property type="match status" value="1"/>
</dbReference>
<evidence type="ECO:0000313" key="12">
    <source>
        <dbReference type="Proteomes" id="UP001294570"/>
    </source>
</evidence>
<dbReference type="InterPro" id="IPR043519">
    <property type="entry name" value="NT_sf"/>
</dbReference>
<keyword evidence="3" id="KW-0677">Repeat</keyword>
<dbReference type="Pfam" id="PF01842">
    <property type="entry name" value="ACT"/>
    <property type="match status" value="1"/>
</dbReference>
<evidence type="ECO:0000259" key="9">
    <source>
        <dbReference type="PROSITE" id="PS51671"/>
    </source>
</evidence>
<keyword evidence="1 8" id="KW-0808">Transferase</keyword>
<keyword evidence="5 8" id="KW-0460">Magnesium</keyword>
<dbReference type="EC" id="2.7.7.59" evidence="8"/>
<dbReference type="CDD" id="cd05401">
    <property type="entry name" value="NT_GlnE_GlnD_like"/>
    <property type="match status" value="1"/>
</dbReference>
<comment type="function">
    <text evidence="8">Modifies, by uridylylation and deuridylylation, the PII regulatory proteins (GlnB and homologs), in response to the nitrogen status of the cell that GlnD senses through the glutamine level. Under low glutamine levels, catalyzes the conversion of the PII proteins and UTP to PII-UMP and PPi, while under higher glutamine levels, GlnD hydrolyzes PII-UMP to PII and UMP (deuridylylation). Thus, controls uridylylation state and activity of the PII proteins, and plays an important role in the regulation of nitrogen metabolism.</text>
</comment>
<dbReference type="NCBIfam" id="TIGR01693">
    <property type="entry name" value="UTase_glnD"/>
    <property type="match status" value="1"/>
</dbReference>
<name>A0ABU5GPK7_9GAMM</name>
<feature type="region of interest" description="Uridylyltransferase" evidence="8">
    <location>
        <begin position="1"/>
        <end position="347"/>
    </location>
</feature>
<comment type="caution">
    <text evidence="8">Lacks conserved residue(s) required for the propagation of feature annotation.</text>
</comment>
<dbReference type="PANTHER" id="PTHR47320">
    <property type="entry name" value="BIFUNCTIONAL URIDYLYLTRANSFERASE/URIDYLYL-REMOVING ENZYME"/>
    <property type="match status" value="1"/>
</dbReference>
<dbReference type="CDD" id="cd04900">
    <property type="entry name" value="ACT_UUR-like_1"/>
    <property type="match status" value="1"/>
</dbReference>
<dbReference type="PIRSF" id="PIRSF006288">
    <property type="entry name" value="PII_uridyltransf"/>
    <property type="match status" value="1"/>
</dbReference>
<keyword evidence="4 8" id="KW-0378">Hydrolase</keyword>
<evidence type="ECO:0000256" key="2">
    <source>
        <dbReference type="ARBA" id="ARBA00022695"/>
    </source>
</evidence>
<dbReference type="InterPro" id="IPR013546">
    <property type="entry name" value="PII_UdlTrfase/GS_AdlTrfase"/>
</dbReference>
<comment type="similarity">
    <text evidence="8">Belongs to the GlnD family.</text>
</comment>
<dbReference type="Gene3D" id="3.30.460.10">
    <property type="entry name" value="Beta Polymerase, domain 2"/>
    <property type="match status" value="1"/>
</dbReference>
<dbReference type="InterPro" id="IPR003607">
    <property type="entry name" value="HD/PDEase_dom"/>
</dbReference>
<evidence type="ECO:0000256" key="3">
    <source>
        <dbReference type="ARBA" id="ARBA00022737"/>
    </source>
</evidence>
<organism evidence="11 12">
    <name type="scientific">Denitrificimonas halotolerans</name>
    <dbReference type="NCBI Taxonomy" id="3098930"/>
    <lineage>
        <taxon>Bacteria</taxon>
        <taxon>Pseudomonadati</taxon>
        <taxon>Pseudomonadota</taxon>
        <taxon>Gammaproteobacteria</taxon>
        <taxon>Pseudomonadales</taxon>
        <taxon>Pseudomonadaceae</taxon>
        <taxon>Denitrificimonas</taxon>
    </lineage>
</organism>
<evidence type="ECO:0000256" key="7">
    <source>
        <dbReference type="ARBA" id="ARBA00047968"/>
    </source>
</evidence>
<dbReference type="EMBL" id="JAXIVU010000001">
    <property type="protein sequence ID" value="MDY7218101.1"/>
    <property type="molecule type" value="Genomic_DNA"/>
</dbReference>
<dbReference type="InterPro" id="IPR010043">
    <property type="entry name" value="UTase/UR"/>
</dbReference>
<dbReference type="GO" id="GO:0008773">
    <property type="term" value="F:[protein-PII] uridylyltransferase activity"/>
    <property type="evidence" value="ECO:0007669"/>
    <property type="project" value="UniProtKB-EC"/>
</dbReference>
<keyword evidence="6 8" id="KW-0511">Multifunctional enzyme</keyword>
<comment type="catalytic activity">
    <reaction evidence="8">
        <text>[protein-PII]-L-tyrosine + UTP = [protein-PII]-uridylyl-L-tyrosine + diphosphate</text>
        <dbReference type="Rhea" id="RHEA:13673"/>
        <dbReference type="Rhea" id="RHEA-COMP:12147"/>
        <dbReference type="Rhea" id="RHEA-COMP:12148"/>
        <dbReference type="ChEBI" id="CHEBI:33019"/>
        <dbReference type="ChEBI" id="CHEBI:46398"/>
        <dbReference type="ChEBI" id="CHEBI:46858"/>
        <dbReference type="ChEBI" id="CHEBI:90602"/>
        <dbReference type="EC" id="2.7.7.59"/>
    </reaction>
</comment>
<evidence type="ECO:0000256" key="1">
    <source>
        <dbReference type="ARBA" id="ARBA00022679"/>
    </source>
</evidence>
<dbReference type="PROSITE" id="PS51831">
    <property type="entry name" value="HD"/>
    <property type="match status" value="1"/>
</dbReference>
<evidence type="ECO:0000256" key="6">
    <source>
        <dbReference type="ARBA" id="ARBA00023268"/>
    </source>
</evidence>
<reference evidence="11 12" key="1">
    <citation type="submission" date="2023-12" db="EMBL/GenBank/DDBJ databases">
        <title>Denitrificimonas halotolerans sp. nov.,a novel species isolated from landfill leachate.</title>
        <authorList>
            <person name="Wang S."/>
        </authorList>
    </citation>
    <scope>NUCLEOTIDE SEQUENCE [LARGE SCALE GENOMIC DNA]</scope>
    <source>
        <strain evidence="11 12">JX-1</strain>
    </source>
</reference>
<sequence>MRLSSDSELFDAESFQQQLATDNNTLTTFRNAIEHARMVLDQRFLDRQSIFDIVHARAWFIDQLLIQAWQAQEWPDAQLPCAIALVAVGGYGRAELHPHSDIDLLVLLEHEQCDHLHASISSFLTFLWDIGLEVGHSVRTVKQCTDEARDDLSIITNLLESRLVLGPPALLESMREKIGPQHMWPSEAFFTGKREEQRARHNKYNDTEYNLEPNVKTSPGGLRDVHTIMWVARRRFGMRTLSSLEAPGFLTAGEYRLLAQARDFLWQVRYALHMLAGRNEDRLLLDFQHKIAHMFGFEDDDNKPAIEHFMQKYYRVIMGISQLSDLINQYFEETILRNDKVSEPPTLINERFRIRGGYLEACSPYVFSDTPSAIMEVFVLLAQHPEVKGVHSKTIRLLRDSRDLIDEDFRHDERNINLFLELFRCQEGVHMNLRRMNRYGILGRYLPEFGRIVGQMQHDLFHIYTVDAHTLNLIKHLRKLRHPDFAEKYSLASAIIGRLPKPELIYLAGLFHDIGKGRGGSHSMIGAEIADEFCKLHNLPTADRRLIVWLVRNHLVMSVTAQRKDISDPDEIYNFAMLVGDQTRLDYLYVLTIADINATNPTLWNSWRAQLMRQLYSETRRAIRRGLENPLEREEQLTTRQATALSLLIEEGADPKEVEELWSHLGDDYFLRHSAGDIVWHCAAILKHNDLSEPLVLVRETTQREYDGGTQIFVYGAHRHDFFAVTVTTLDQLNLSALDARIMTSKGQFSIESYIVLDADGSRIGNDPERIQEIRKGLTAALRNPVDYPEIIQRRVPRQLKHFSFTPQITIHNDAQRPYTVVEVVAPDRPGLLARIGGIFLEFNLALVSAKIVTLGERVEDVFFITDAQGLPLSDPELCHALQESMIAQLSTGASGTVTHLSNAFT</sequence>
<comment type="activity regulation">
    <text evidence="8">Uridylyltransferase (UTase) activity is inhibited by glutamine, while glutamine activates uridylyl-removing (UR) activity.</text>
</comment>
<comment type="cofactor">
    <cofactor evidence="8">
        <name>Mg(2+)</name>
        <dbReference type="ChEBI" id="CHEBI:18420"/>
    </cofactor>
</comment>
<dbReference type="SUPFAM" id="SSF109604">
    <property type="entry name" value="HD-domain/PDEase-like"/>
    <property type="match status" value="1"/>
</dbReference>
<accession>A0ABU5GPK7</accession>
<dbReference type="InterPro" id="IPR045865">
    <property type="entry name" value="ACT-like_dom_sf"/>
</dbReference>
<proteinExistence type="inferred from homology"/>
<dbReference type="Gene3D" id="1.10.3210.10">
    <property type="entry name" value="Hypothetical protein af1432"/>
    <property type="match status" value="1"/>
</dbReference>
<dbReference type="SUPFAM" id="SSF81301">
    <property type="entry name" value="Nucleotidyltransferase"/>
    <property type="match status" value="1"/>
</dbReference>
<dbReference type="Gene3D" id="1.20.120.330">
    <property type="entry name" value="Nucleotidyltransferases domain 2"/>
    <property type="match status" value="1"/>
</dbReference>
<dbReference type="SMART" id="SM00471">
    <property type="entry name" value="HDc"/>
    <property type="match status" value="1"/>
</dbReference>
<dbReference type="PANTHER" id="PTHR47320:SF1">
    <property type="entry name" value="BIFUNCTIONAL URIDYLYLTRANSFERASE_URIDYLYL-REMOVING ENZYME"/>
    <property type="match status" value="1"/>
</dbReference>
<dbReference type="InterPro" id="IPR002912">
    <property type="entry name" value="ACT_dom"/>
</dbReference>
<dbReference type="InterPro" id="IPR006674">
    <property type="entry name" value="HD_domain"/>
</dbReference>
<keyword evidence="12" id="KW-1185">Reference proteome</keyword>
<dbReference type="PROSITE" id="PS51671">
    <property type="entry name" value="ACT"/>
    <property type="match status" value="2"/>
</dbReference>
<gene>
    <name evidence="8" type="primary">glnD</name>
    <name evidence="11" type="ORF">TOI97_00680</name>
</gene>
<evidence type="ECO:0000313" key="11">
    <source>
        <dbReference type="EMBL" id="MDY7218101.1"/>
    </source>
</evidence>
<protein>
    <recommendedName>
        <fullName evidence="8">Bifunctional uridylyltransferase/uridylyl-removing enzyme</fullName>
        <shortName evidence="8">UTase/UR</shortName>
    </recommendedName>
    <alternativeName>
        <fullName evidence="8">Bifunctional [protein-PII] modification enzyme</fullName>
    </alternativeName>
    <alternativeName>
        <fullName evidence="8">Bifunctional nitrogen sensor protein</fullName>
    </alternativeName>
    <domain>
        <recommendedName>
            <fullName evidence="8">[Protein-PII] uridylyltransferase</fullName>
            <shortName evidence="8">PII uridylyltransferase</shortName>
            <shortName evidence="8">UTase</shortName>
            <ecNumber evidence="8">2.7.7.59</ecNumber>
        </recommendedName>
    </domain>
    <domain>
        <recommendedName>
            <fullName evidence="8">[Protein-PII]-UMP uridylyl-removing enzyme</fullName>
            <shortName evidence="8">UR</shortName>
            <ecNumber evidence="8">3.1.4.-</ecNumber>
        </recommendedName>
    </domain>
</protein>
<dbReference type="SUPFAM" id="SSF55021">
    <property type="entry name" value="ACT-like"/>
    <property type="match status" value="1"/>
</dbReference>